<reference evidence="2" key="3">
    <citation type="journal article" date="2017" name="Nature">
        <title>Genome sequence of the progenitor of the wheat D genome Aegilops tauschii.</title>
        <authorList>
            <person name="Luo M.C."/>
            <person name="Gu Y.Q."/>
            <person name="Puiu D."/>
            <person name="Wang H."/>
            <person name="Twardziok S.O."/>
            <person name="Deal K.R."/>
            <person name="Huo N."/>
            <person name="Zhu T."/>
            <person name="Wang L."/>
            <person name="Wang Y."/>
            <person name="McGuire P.E."/>
            <person name="Liu S."/>
            <person name="Long H."/>
            <person name="Ramasamy R.K."/>
            <person name="Rodriguez J.C."/>
            <person name="Van S.L."/>
            <person name="Yuan L."/>
            <person name="Wang Z."/>
            <person name="Xia Z."/>
            <person name="Xiao L."/>
            <person name="Anderson O.D."/>
            <person name="Ouyang S."/>
            <person name="Liang Y."/>
            <person name="Zimin A.V."/>
            <person name="Pertea G."/>
            <person name="Qi P."/>
            <person name="Bennetzen J.L."/>
            <person name="Dai X."/>
            <person name="Dawson M.W."/>
            <person name="Muller H.G."/>
            <person name="Kugler K."/>
            <person name="Rivarola-Duarte L."/>
            <person name="Spannagl M."/>
            <person name="Mayer K.F.X."/>
            <person name="Lu F.H."/>
            <person name="Bevan M.W."/>
            <person name="Leroy P."/>
            <person name="Li P."/>
            <person name="You F.M."/>
            <person name="Sun Q."/>
            <person name="Liu Z."/>
            <person name="Lyons E."/>
            <person name="Wicker T."/>
            <person name="Salzberg S.L."/>
            <person name="Devos K.M."/>
            <person name="Dvorak J."/>
        </authorList>
    </citation>
    <scope>NUCLEOTIDE SEQUENCE [LARGE SCALE GENOMIC DNA]</scope>
    <source>
        <strain evidence="2">cv. AL8/78</strain>
    </source>
</reference>
<comment type="similarity">
    <text evidence="1">Belongs to the glycosyl hydrolase 79 family.</text>
</comment>
<evidence type="ECO:0000313" key="2">
    <source>
        <dbReference type="EnsemblPlants" id="AET7Gv20360800.2"/>
    </source>
</evidence>
<dbReference type="Gene3D" id="3.20.20.80">
    <property type="entry name" value="Glycosidases"/>
    <property type="match status" value="1"/>
</dbReference>
<dbReference type="PANTHER" id="PTHR14363:SF36">
    <property type="entry name" value="OS06G0179000 PROTEIN"/>
    <property type="match status" value="1"/>
</dbReference>
<reference evidence="2" key="4">
    <citation type="submission" date="2019-03" db="UniProtKB">
        <authorList>
            <consortium name="EnsemblPlants"/>
        </authorList>
    </citation>
    <scope>IDENTIFICATION</scope>
</reference>
<dbReference type="PANTHER" id="PTHR14363">
    <property type="entry name" value="HEPARANASE-RELATED"/>
    <property type="match status" value="1"/>
</dbReference>
<reference evidence="2" key="5">
    <citation type="journal article" date="2021" name="G3 (Bethesda)">
        <title>Aegilops tauschii genome assembly Aet v5.0 features greater sequence contiguity and improved annotation.</title>
        <authorList>
            <person name="Wang L."/>
            <person name="Zhu T."/>
            <person name="Rodriguez J.C."/>
            <person name="Deal K.R."/>
            <person name="Dubcovsky J."/>
            <person name="McGuire P.E."/>
            <person name="Lux T."/>
            <person name="Spannagl M."/>
            <person name="Mayer K.F.X."/>
            <person name="Baldrich P."/>
            <person name="Meyers B.C."/>
            <person name="Huo N."/>
            <person name="Gu Y.Q."/>
            <person name="Zhou H."/>
            <person name="Devos K.M."/>
            <person name="Bennetzen J.L."/>
            <person name="Unver T."/>
            <person name="Budak H."/>
            <person name="Gulick P.J."/>
            <person name="Galiba G."/>
            <person name="Kalapos B."/>
            <person name="Nelson D.R."/>
            <person name="Li P."/>
            <person name="You F.M."/>
            <person name="Luo M.C."/>
            <person name="Dvorak J."/>
        </authorList>
    </citation>
    <scope>NUCLEOTIDE SEQUENCE [LARGE SCALE GENOMIC DNA]</scope>
    <source>
        <strain evidence="2">cv. AL8/78</strain>
    </source>
</reference>
<dbReference type="SUPFAM" id="SSF51445">
    <property type="entry name" value="(Trans)glycosidases"/>
    <property type="match status" value="1"/>
</dbReference>
<dbReference type="InterPro" id="IPR017853">
    <property type="entry name" value="GH"/>
</dbReference>
<dbReference type="GO" id="GO:0004566">
    <property type="term" value="F:beta-glucuronidase activity"/>
    <property type="evidence" value="ECO:0007669"/>
    <property type="project" value="TreeGrafter"/>
</dbReference>
<dbReference type="Gramene" id="AET7Gv20360800.2">
    <property type="protein sequence ID" value="AET7Gv20360800.2"/>
    <property type="gene ID" value="AET7Gv20360800"/>
</dbReference>
<dbReference type="AlphaFoldDB" id="A0A453QWU3"/>
<evidence type="ECO:0000256" key="1">
    <source>
        <dbReference type="ARBA" id="ARBA00009800"/>
    </source>
</evidence>
<dbReference type="EnsemblPlants" id="AET7Gv20360800.2">
    <property type="protein sequence ID" value="AET7Gv20360800.2"/>
    <property type="gene ID" value="AET7Gv20360800"/>
</dbReference>
<evidence type="ECO:0008006" key="4">
    <source>
        <dbReference type="Google" id="ProtNLM"/>
    </source>
</evidence>
<keyword evidence="3" id="KW-1185">Reference proteome</keyword>
<reference evidence="3" key="2">
    <citation type="journal article" date="2017" name="Nat. Plants">
        <title>The Aegilops tauschii genome reveals multiple impacts of transposons.</title>
        <authorList>
            <person name="Zhao G."/>
            <person name="Zou C."/>
            <person name="Li K."/>
            <person name="Wang K."/>
            <person name="Li T."/>
            <person name="Gao L."/>
            <person name="Zhang X."/>
            <person name="Wang H."/>
            <person name="Yang Z."/>
            <person name="Liu X."/>
            <person name="Jiang W."/>
            <person name="Mao L."/>
            <person name="Kong X."/>
            <person name="Jiao Y."/>
            <person name="Jia J."/>
        </authorList>
    </citation>
    <scope>NUCLEOTIDE SEQUENCE [LARGE SCALE GENOMIC DNA]</scope>
    <source>
        <strain evidence="3">cv. AL8/78</strain>
    </source>
</reference>
<sequence length="280" mass="30414">MAGSSVRPPFPLLTEARNSTLNFGQTMNSISKCVALLAGNELSGTGVGTKVGVAQYVKDAIALKTTVDAIYRGSPEKPLVLAPGGFFDARWYGEFIAKTKPDMLNVVTHHIYNLGAGVDRDTQLMDRILNPKALDGMAGPFRDLQGLLKAAGTSAVAWVGESGGAYNSGHHLVTDAFVFSFWFLDQLGMSAKFDTKSYCRQSFIGGNYGLLNTTTFQPNPDYYSALLWHRLMGTKVLEAKFTGSNMVRAYAHCAKHAVSDPDDPTTPSHHHSNIDRLIIH</sequence>
<dbReference type="Pfam" id="PF03662">
    <property type="entry name" value="Glyco_hydro_79n"/>
    <property type="match status" value="1"/>
</dbReference>
<protein>
    <recommendedName>
        <fullName evidence="4">Heparanase-like protein 3</fullName>
    </recommendedName>
</protein>
<organism evidence="2 3">
    <name type="scientific">Aegilops tauschii subsp. strangulata</name>
    <name type="common">Goatgrass</name>
    <dbReference type="NCBI Taxonomy" id="200361"/>
    <lineage>
        <taxon>Eukaryota</taxon>
        <taxon>Viridiplantae</taxon>
        <taxon>Streptophyta</taxon>
        <taxon>Embryophyta</taxon>
        <taxon>Tracheophyta</taxon>
        <taxon>Spermatophyta</taxon>
        <taxon>Magnoliopsida</taxon>
        <taxon>Liliopsida</taxon>
        <taxon>Poales</taxon>
        <taxon>Poaceae</taxon>
        <taxon>BOP clade</taxon>
        <taxon>Pooideae</taxon>
        <taxon>Triticodae</taxon>
        <taxon>Triticeae</taxon>
        <taxon>Triticinae</taxon>
        <taxon>Aegilops</taxon>
    </lineage>
</organism>
<dbReference type="InterPro" id="IPR005199">
    <property type="entry name" value="Glyco_hydro_79"/>
</dbReference>
<dbReference type="GO" id="GO:0016020">
    <property type="term" value="C:membrane"/>
    <property type="evidence" value="ECO:0007669"/>
    <property type="project" value="InterPro"/>
</dbReference>
<name>A0A453QWU3_AEGTS</name>
<dbReference type="Proteomes" id="UP000015105">
    <property type="component" value="Chromosome 7D"/>
</dbReference>
<dbReference type="GO" id="GO:0009505">
    <property type="term" value="C:plant-type cell wall"/>
    <property type="evidence" value="ECO:0007669"/>
    <property type="project" value="TreeGrafter"/>
</dbReference>
<proteinExistence type="inferred from homology"/>
<evidence type="ECO:0000313" key="3">
    <source>
        <dbReference type="Proteomes" id="UP000015105"/>
    </source>
</evidence>
<accession>A0A453QWU3</accession>
<reference evidence="3" key="1">
    <citation type="journal article" date="2014" name="Science">
        <title>Ancient hybridizations among the ancestral genomes of bread wheat.</title>
        <authorList>
            <consortium name="International Wheat Genome Sequencing Consortium,"/>
            <person name="Marcussen T."/>
            <person name="Sandve S.R."/>
            <person name="Heier L."/>
            <person name="Spannagl M."/>
            <person name="Pfeifer M."/>
            <person name="Jakobsen K.S."/>
            <person name="Wulff B.B."/>
            <person name="Steuernagel B."/>
            <person name="Mayer K.F."/>
            <person name="Olsen O.A."/>
        </authorList>
    </citation>
    <scope>NUCLEOTIDE SEQUENCE [LARGE SCALE GENOMIC DNA]</scope>
    <source>
        <strain evidence="3">cv. AL8/78</strain>
    </source>
</reference>